<dbReference type="VEuPathDB" id="ToxoDB:BESB_034140"/>
<dbReference type="RefSeq" id="XP_029220965.1">
    <property type="nucleotide sequence ID" value="XM_029362000.1"/>
</dbReference>
<dbReference type="EMBL" id="NWUJ01000002">
    <property type="protein sequence ID" value="PFH36956.1"/>
    <property type="molecule type" value="Genomic_DNA"/>
</dbReference>
<dbReference type="Gene3D" id="2.60.40.1320">
    <property type="entry name" value="SRS domain"/>
    <property type="match status" value="1"/>
</dbReference>
<name>A0A2A9MLN5_BESBE</name>
<dbReference type="KEGG" id="bbes:BESB_034140"/>
<feature type="domain" description="SRS" evidence="3">
    <location>
        <begin position="49"/>
        <end position="165"/>
    </location>
</feature>
<gene>
    <name evidence="4" type="ORF">BESB_034140</name>
</gene>
<proteinExistence type="predicted"/>
<feature type="region of interest" description="Disordered" evidence="1">
    <location>
        <begin position="30"/>
        <end position="52"/>
    </location>
</feature>
<organism evidence="4 5">
    <name type="scientific">Besnoitia besnoiti</name>
    <name type="common">Apicomplexan protozoan</name>
    <dbReference type="NCBI Taxonomy" id="94643"/>
    <lineage>
        <taxon>Eukaryota</taxon>
        <taxon>Sar</taxon>
        <taxon>Alveolata</taxon>
        <taxon>Apicomplexa</taxon>
        <taxon>Conoidasida</taxon>
        <taxon>Coccidia</taxon>
        <taxon>Eucoccidiorida</taxon>
        <taxon>Eimeriorina</taxon>
        <taxon>Sarcocystidae</taxon>
        <taxon>Besnoitia</taxon>
    </lineage>
</organism>
<accession>A0A2A9MLN5</accession>
<comment type="caution">
    <text evidence="4">The sequence shown here is derived from an EMBL/GenBank/DDBJ whole genome shotgun (WGS) entry which is preliminary data.</text>
</comment>
<dbReference type="InterPro" id="IPR007226">
    <property type="entry name" value="SRS_dom"/>
</dbReference>
<protein>
    <submittedName>
        <fullName evidence="4">SAG-related sequence</fullName>
    </submittedName>
</protein>
<dbReference type="Proteomes" id="UP000224006">
    <property type="component" value="Chromosome II"/>
</dbReference>
<dbReference type="InterPro" id="IPR036755">
    <property type="entry name" value="SRS_dom_sf"/>
</dbReference>
<evidence type="ECO:0000313" key="5">
    <source>
        <dbReference type="Proteomes" id="UP000224006"/>
    </source>
</evidence>
<keyword evidence="2" id="KW-0732">Signal</keyword>
<feature type="compositionally biased region" description="Polar residues" evidence="1">
    <location>
        <begin position="39"/>
        <end position="52"/>
    </location>
</feature>
<evidence type="ECO:0000256" key="1">
    <source>
        <dbReference type="SAM" id="MobiDB-lite"/>
    </source>
</evidence>
<evidence type="ECO:0000256" key="2">
    <source>
        <dbReference type="SAM" id="SignalP"/>
    </source>
</evidence>
<evidence type="ECO:0000259" key="3">
    <source>
        <dbReference type="Pfam" id="PF04092"/>
    </source>
</evidence>
<sequence>MTLANICVRAVGLLSVLSLALAVRGPHASSATAAVPADTTETGAPTENTCNADKSGEKSLLELFLEPDVASISFKCGAGLTELKPSGSQVYVEQERDKAEALANVCNGASLDVKGQDSDKTYTLTVMEKPANEKVLFYRCESPAQSDQNLKGTLEAKKCTVKITVRAEKKSDTSAAPWLALPPLGALIALPLACA</sequence>
<dbReference type="AlphaFoldDB" id="A0A2A9MLN5"/>
<keyword evidence="5" id="KW-1185">Reference proteome</keyword>
<reference evidence="4 5" key="1">
    <citation type="submission" date="2017-09" db="EMBL/GenBank/DDBJ databases">
        <title>Genome sequencing of Besnoitia besnoiti strain Bb-Ger1.</title>
        <authorList>
            <person name="Schares G."/>
            <person name="Venepally P."/>
            <person name="Lorenzi H.A."/>
        </authorList>
    </citation>
    <scope>NUCLEOTIDE SEQUENCE [LARGE SCALE GENOMIC DNA]</scope>
    <source>
        <strain evidence="4 5">Bb-Ger1</strain>
    </source>
</reference>
<dbReference type="GO" id="GO:0016020">
    <property type="term" value="C:membrane"/>
    <property type="evidence" value="ECO:0007669"/>
    <property type="project" value="InterPro"/>
</dbReference>
<feature type="signal peptide" evidence="2">
    <location>
        <begin position="1"/>
        <end position="22"/>
    </location>
</feature>
<dbReference type="Pfam" id="PF04092">
    <property type="entry name" value="SAG"/>
    <property type="match status" value="1"/>
</dbReference>
<dbReference type="GeneID" id="40308395"/>
<evidence type="ECO:0000313" key="4">
    <source>
        <dbReference type="EMBL" id="PFH36956.1"/>
    </source>
</evidence>
<dbReference type="SUPFAM" id="SSF74877">
    <property type="entry name" value="Major surface antigen p30, SAG1"/>
    <property type="match status" value="1"/>
</dbReference>
<feature type="chain" id="PRO_5012337645" evidence="2">
    <location>
        <begin position="23"/>
        <end position="195"/>
    </location>
</feature>